<evidence type="ECO:0000259" key="3">
    <source>
        <dbReference type="PROSITE" id="PS51371"/>
    </source>
</evidence>
<dbReference type="InterPro" id="IPR006683">
    <property type="entry name" value="Thioestr_dom"/>
</dbReference>
<sequence length="432" mass="47854">MTKHARIIEYIKKLEVGSKISVRQLANDLNVSEGTAYRAIKDAQLAGYVCTMPRIGTIRIEKKTDEAIEHLSFAEVVNIVEGSVMGGKSGLHKPLSKFLIGAMEVEEMHKFIEPESLLIVGNRKDAQILALKHGAAVLVTGGFDVDDEVIKLADDMGMPLLSSSYDTFTVATIINRAIYKRLVRKEVVRVKDAMVKEPDYLTIDATVGDWRNMYKTTQHSKFPVVDKNMKVCGIVTTNDISSLKDDVLIKDVMSKDPIVLTKDTPVAHAARLMGWEGIKLIPVVEDKRLVGILTRKDAIKALQHLSFQPQIGETADSIVMSRFSMSKTEDGVKLRGKTDPVMLNPYGVASSGALMTIIANAGFEAFRAQKRLETVLDSFTVYFSKPVQLEQEIEIEAKIIDIGRKSGKAEINLMHEEKLVAKAIISARVIDR</sequence>
<keyword evidence="5" id="KW-1185">Reference proteome</keyword>
<dbReference type="SUPFAM" id="SSF46785">
    <property type="entry name" value="Winged helix' DNA-binding domain"/>
    <property type="match status" value="1"/>
</dbReference>
<dbReference type="SUPFAM" id="SSF54637">
    <property type="entry name" value="Thioesterase/thiol ester dehydrase-isomerase"/>
    <property type="match status" value="1"/>
</dbReference>
<evidence type="ECO:0000313" key="4">
    <source>
        <dbReference type="EMBL" id="CCP25468.1"/>
    </source>
</evidence>
<dbReference type="InterPro" id="IPR046342">
    <property type="entry name" value="CBS_dom_sf"/>
</dbReference>
<evidence type="ECO:0000256" key="1">
    <source>
        <dbReference type="ARBA" id="ARBA00023122"/>
    </source>
</evidence>
<dbReference type="PANTHER" id="PTHR43080:SF2">
    <property type="entry name" value="CBS DOMAIN-CONTAINING PROTEIN"/>
    <property type="match status" value="1"/>
</dbReference>
<feature type="domain" description="CBS" evidence="3">
    <location>
        <begin position="253"/>
        <end position="314"/>
    </location>
</feature>
<dbReference type="Pfam" id="PF07085">
    <property type="entry name" value="DRTGG"/>
    <property type="match status" value="1"/>
</dbReference>
<dbReference type="PROSITE" id="PS51371">
    <property type="entry name" value="CBS"/>
    <property type="match status" value="2"/>
</dbReference>
<dbReference type="SMART" id="SM00116">
    <property type="entry name" value="CBS"/>
    <property type="match status" value="2"/>
</dbReference>
<dbReference type="InterPro" id="IPR028979">
    <property type="entry name" value="Ser_kin/Pase_Hpr-like_N_sf"/>
</dbReference>
<dbReference type="Pfam" id="PF03061">
    <property type="entry name" value="4HBT"/>
    <property type="match status" value="1"/>
</dbReference>
<dbReference type="RefSeq" id="WP_013777817.1">
    <property type="nucleotide sequence ID" value="NC_015519.1"/>
</dbReference>
<proteinExistence type="predicted"/>
<dbReference type="InterPro" id="IPR010766">
    <property type="entry name" value="DRTGG"/>
</dbReference>
<accession>L0S0S0</accession>
<dbReference type="OrthoDB" id="1790451at2"/>
<protein>
    <recommendedName>
        <fullName evidence="3">CBS domain-containing protein</fullName>
    </recommendedName>
</protein>
<evidence type="ECO:0000256" key="2">
    <source>
        <dbReference type="PROSITE-ProRule" id="PRU00703"/>
    </source>
</evidence>
<feature type="domain" description="CBS" evidence="3">
    <location>
        <begin position="194"/>
        <end position="252"/>
    </location>
</feature>
<dbReference type="PATRIC" id="fig|1209989.3.peg.846"/>
<dbReference type="eggNOG" id="COG4109">
    <property type="taxonomic scope" value="Bacteria"/>
</dbReference>
<dbReference type="AlphaFoldDB" id="F4LWJ2"/>
<keyword evidence="1 2" id="KW-0129">CBS domain</keyword>
<dbReference type="CDD" id="cd03440">
    <property type="entry name" value="hot_dog"/>
    <property type="match status" value="1"/>
</dbReference>
<dbReference type="CDD" id="cd04596">
    <property type="entry name" value="CBS_pair_DRTGG_assoc"/>
    <property type="match status" value="1"/>
</dbReference>
<reference evidence="5" key="1">
    <citation type="journal article" date="2013" name="Genome Announc.">
        <title>First genome sequence of a syntrophic acetate-oxidizing bacterium, Tepidanaerobacter acetatoxydans strain Re1.</title>
        <authorList>
            <person name="Manzoor S."/>
            <person name="Bongcam-Rudloff E."/>
            <person name="Schnurer A."/>
            <person name="Muller B."/>
        </authorList>
    </citation>
    <scope>NUCLEOTIDE SEQUENCE [LARGE SCALE GENOMIC DNA]</scope>
    <source>
        <strain evidence="5">Re1</strain>
    </source>
</reference>
<dbReference type="InterPro" id="IPR000644">
    <property type="entry name" value="CBS_dom"/>
</dbReference>
<dbReference type="SUPFAM" id="SSF54631">
    <property type="entry name" value="CBS-domain pair"/>
    <property type="match status" value="1"/>
</dbReference>
<dbReference type="KEGG" id="tep:TepRe1_0707"/>
<dbReference type="InterPro" id="IPR036388">
    <property type="entry name" value="WH-like_DNA-bd_sf"/>
</dbReference>
<name>F4LWJ2_TEPAE</name>
<dbReference type="InterPro" id="IPR036390">
    <property type="entry name" value="WH_DNA-bd_sf"/>
</dbReference>
<gene>
    <name evidence="4" type="ordered locus">TEPIRE1_0767</name>
</gene>
<dbReference type="HOGENOM" id="CLU_054913_0_0_9"/>
<dbReference type="Gene3D" id="1.10.10.10">
    <property type="entry name" value="Winged helix-like DNA-binding domain superfamily/Winged helix DNA-binding domain"/>
    <property type="match status" value="1"/>
</dbReference>
<dbReference type="Gene3D" id="3.40.1390.20">
    <property type="entry name" value="HprK N-terminal domain-like"/>
    <property type="match status" value="1"/>
</dbReference>
<accession>F4LWJ2</accession>
<dbReference type="EMBL" id="HF563609">
    <property type="protein sequence ID" value="CCP25468.1"/>
    <property type="molecule type" value="Genomic_DNA"/>
</dbReference>
<dbReference type="InterPro" id="IPR051257">
    <property type="entry name" value="Diverse_CBS-Domain"/>
</dbReference>
<dbReference type="Pfam" id="PF00571">
    <property type="entry name" value="CBS"/>
    <property type="match status" value="2"/>
</dbReference>
<evidence type="ECO:0000313" key="5">
    <source>
        <dbReference type="Proteomes" id="UP000010802"/>
    </source>
</evidence>
<dbReference type="Gene3D" id="3.10.580.10">
    <property type="entry name" value="CBS-domain"/>
    <property type="match status" value="1"/>
</dbReference>
<organism evidence="4 5">
    <name type="scientific">Tepidanaerobacter acetatoxydans (strain DSM 21804 / JCM 16047 / Re1)</name>
    <dbReference type="NCBI Taxonomy" id="1209989"/>
    <lineage>
        <taxon>Bacteria</taxon>
        <taxon>Bacillati</taxon>
        <taxon>Bacillota</taxon>
        <taxon>Clostridia</taxon>
        <taxon>Thermosediminibacterales</taxon>
        <taxon>Tepidanaerobacteraceae</taxon>
        <taxon>Tepidanaerobacter</taxon>
    </lineage>
</organism>
<dbReference type="InterPro" id="IPR029069">
    <property type="entry name" value="HotDog_dom_sf"/>
</dbReference>
<dbReference type="Proteomes" id="UP000010802">
    <property type="component" value="Chromosome"/>
</dbReference>
<dbReference type="PANTHER" id="PTHR43080">
    <property type="entry name" value="CBS DOMAIN-CONTAINING PROTEIN CBSX3, MITOCHONDRIAL"/>
    <property type="match status" value="1"/>
</dbReference>
<dbReference type="SUPFAM" id="SSF75138">
    <property type="entry name" value="HprK N-terminal domain-like"/>
    <property type="match status" value="1"/>
</dbReference>
<dbReference type="KEGG" id="tae:TepiRe1_0767"/>
<dbReference type="Gene3D" id="3.10.129.10">
    <property type="entry name" value="Hotdog Thioesterase"/>
    <property type="match status" value="1"/>
</dbReference>
<dbReference type="STRING" id="1209989.TepRe1_0707"/>